<dbReference type="GO" id="GO:0016810">
    <property type="term" value="F:hydrolase activity, acting on carbon-nitrogen (but not peptide) bonds"/>
    <property type="evidence" value="ECO:0007669"/>
    <property type="project" value="InterPro"/>
</dbReference>
<accession>A0A430G2X2</accession>
<dbReference type="InterPro" id="IPR032466">
    <property type="entry name" value="Metal_Hydrolase"/>
</dbReference>
<comment type="caution">
    <text evidence="1">The sequence shown here is derived from an EMBL/GenBank/DDBJ whole genome shotgun (WGS) entry which is preliminary data.</text>
</comment>
<dbReference type="Proteomes" id="UP000287746">
    <property type="component" value="Unassembled WGS sequence"/>
</dbReference>
<dbReference type="InterPro" id="IPR011059">
    <property type="entry name" value="Metal-dep_hydrolase_composite"/>
</dbReference>
<protein>
    <submittedName>
        <fullName evidence="1">Amidohydrolase</fullName>
    </submittedName>
</protein>
<gene>
    <name evidence="1" type="ORF">DAH66_12330</name>
</gene>
<organism evidence="1 2">
    <name type="scientific">Sphingomonas koreensis</name>
    <dbReference type="NCBI Taxonomy" id="93064"/>
    <lineage>
        <taxon>Bacteria</taxon>
        <taxon>Pseudomonadati</taxon>
        <taxon>Pseudomonadota</taxon>
        <taxon>Alphaproteobacteria</taxon>
        <taxon>Sphingomonadales</taxon>
        <taxon>Sphingomonadaceae</taxon>
        <taxon>Sphingomonas</taxon>
    </lineage>
</organism>
<proteinExistence type="predicted"/>
<dbReference type="PANTHER" id="PTHR43135">
    <property type="entry name" value="ALPHA-D-RIBOSE 1-METHYLPHOSPHONATE 5-TRIPHOSPHATE DIPHOSPHATASE"/>
    <property type="match status" value="1"/>
</dbReference>
<evidence type="ECO:0000313" key="2">
    <source>
        <dbReference type="Proteomes" id="UP000287746"/>
    </source>
</evidence>
<dbReference type="RefSeq" id="WP_126004640.1">
    <property type="nucleotide sequence ID" value="NZ_QQYZ01000010.1"/>
</dbReference>
<name>A0A430G2X2_9SPHN</name>
<evidence type="ECO:0000313" key="1">
    <source>
        <dbReference type="EMBL" id="RSY83909.1"/>
    </source>
</evidence>
<keyword evidence="1" id="KW-0378">Hydrolase</keyword>
<dbReference type="Gene3D" id="3.20.20.140">
    <property type="entry name" value="Metal-dependent hydrolases"/>
    <property type="match status" value="1"/>
</dbReference>
<dbReference type="SUPFAM" id="SSF51556">
    <property type="entry name" value="Metallo-dependent hydrolases"/>
    <property type="match status" value="1"/>
</dbReference>
<dbReference type="Gene3D" id="2.30.40.10">
    <property type="entry name" value="Urease, subunit C, domain 1"/>
    <property type="match status" value="1"/>
</dbReference>
<dbReference type="EMBL" id="QQYZ01000010">
    <property type="protein sequence ID" value="RSY83909.1"/>
    <property type="molecule type" value="Genomic_DNA"/>
</dbReference>
<dbReference type="AlphaFoldDB" id="A0A430G2X2"/>
<reference evidence="1 2" key="1">
    <citation type="submission" date="2018-07" db="EMBL/GenBank/DDBJ databases">
        <title>Genomic and Epidemiologic Investigation of an Indolent Hospital Outbreak.</title>
        <authorList>
            <person name="Johnson R.C."/>
            <person name="Deming C."/>
            <person name="Conlan S."/>
            <person name="Zellmer C.J."/>
            <person name="Michelin A.V."/>
            <person name="Lee-Lin S."/>
            <person name="Thomas P.J."/>
            <person name="Park M."/>
            <person name="Weingarten R.A."/>
            <person name="Less J."/>
            <person name="Dekker J.P."/>
            <person name="Frank K.M."/>
            <person name="Musser K.A."/>
            <person name="Mcquiston J.R."/>
            <person name="Henderson D.K."/>
            <person name="Lau A.F."/>
            <person name="Palmore T.N."/>
            <person name="Segre J.A."/>
        </authorList>
    </citation>
    <scope>NUCLEOTIDE SEQUENCE [LARGE SCALE GENOMIC DNA]</scope>
    <source>
        <strain evidence="1 2">SK-CDC1_0717</strain>
    </source>
</reference>
<dbReference type="SUPFAM" id="SSF51338">
    <property type="entry name" value="Composite domain of metallo-dependent hydrolases"/>
    <property type="match status" value="1"/>
</dbReference>
<sequence length="451" mass="48117">MDLILRFALALWLAGLALVLPATAQPASRIAFVNANLVPMDRERVLRGQTVLVENGRIAAISPRLVIPADARRIDARGLWLSPGLADLHTHVQTRDDLAIYLSYGVTTVLHMGEASNAFAGRTRIAANDGTIPAPHIYTALAVDGSPRYGHLVVTNAEEARAAVLLARANGYAFIKVYNTLSADAFAALTAAGREFGIPLVGHTVTAMGGLDRQLAAGQLLVAHAEEFIYSHFFAPDFDSGQSVPSDGAIAGAVALVKRHDAFVTADLVTYGIIAQQWGKPAAVRAWLASPETRLLSPRYRLDWPNAGYDRRSGDLMPRAAFLGRLVKAFADADIPLVSGTDAPTIPGLFIGDSLHRNLALLESAGLTRYEALATATRNAGAFITRARAGEPPFGMIAPGARPDLLLTRANPLDDLSTLRQPLGVMTHGVWHDRAALDALSAPIADRYAAR</sequence>
<dbReference type="InterPro" id="IPR051781">
    <property type="entry name" value="Metallo-dep_Hydrolase"/>
</dbReference>
<dbReference type="PANTHER" id="PTHR43135:SF3">
    <property type="entry name" value="ALPHA-D-RIBOSE 1-METHYLPHOSPHONATE 5-TRIPHOSPHATE DIPHOSPHATASE"/>
    <property type="match status" value="1"/>
</dbReference>